<dbReference type="STRING" id="200378.SAMN05216553_10112"/>
<accession>A0A1G7K068</accession>
<feature type="region of interest" description="Disordered" evidence="1">
    <location>
        <begin position="220"/>
        <end position="254"/>
    </location>
</feature>
<protein>
    <recommendedName>
        <fullName evidence="4">MarR family transcriptional regulator</fullName>
    </recommendedName>
</protein>
<feature type="compositionally biased region" description="Basic and acidic residues" evidence="1">
    <location>
        <begin position="245"/>
        <end position="254"/>
    </location>
</feature>
<gene>
    <name evidence="2" type="ORF">SAMN05216553_10112</name>
</gene>
<proteinExistence type="predicted"/>
<evidence type="ECO:0000313" key="2">
    <source>
        <dbReference type="EMBL" id="SDF30623.1"/>
    </source>
</evidence>
<keyword evidence="3" id="KW-1185">Reference proteome</keyword>
<reference evidence="3" key="1">
    <citation type="submission" date="2016-10" db="EMBL/GenBank/DDBJ databases">
        <authorList>
            <person name="Varghese N."/>
            <person name="Submissions S."/>
        </authorList>
    </citation>
    <scope>NUCLEOTIDE SEQUENCE [LARGE SCALE GENOMIC DNA]</scope>
    <source>
        <strain evidence="3">CGMCC 4.3506</strain>
    </source>
</reference>
<evidence type="ECO:0000256" key="1">
    <source>
        <dbReference type="SAM" id="MobiDB-lite"/>
    </source>
</evidence>
<dbReference type="EMBL" id="FNCC01000001">
    <property type="protein sequence ID" value="SDF30623.1"/>
    <property type="molecule type" value="Genomic_DNA"/>
</dbReference>
<evidence type="ECO:0000313" key="3">
    <source>
        <dbReference type="Proteomes" id="UP000199623"/>
    </source>
</evidence>
<evidence type="ECO:0008006" key="4">
    <source>
        <dbReference type="Google" id="ProtNLM"/>
    </source>
</evidence>
<dbReference type="AlphaFoldDB" id="A0A1G7K068"/>
<name>A0A1G7K068_9PSEU</name>
<sequence length="254" mass="26599">MRVTPLRSGTQFSFDVLAGALTGREAANASGTFHFSGNPGGEIHLRDGGVVCAQSAGSPGPDALLLRTGRISESEWAAALATGTRGGIGATELHVVAMMAAHDAAFTIAAGDVDDCAFIPEAPGVAFAMSVPIDPVQLLRETSRRITSLLAMEHPLRPHRDRLTSTRGSRLRVLSPLRAEILSHATGGPTARDIAFASGRGVYPVTVEASRMAADGLLTVVTDTSPPSPELGVDIPLPRSLRSRPRLDPDEEKP</sequence>
<dbReference type="Proteomes" id="UP000199623">
    <property type="component" value="Unassembled WGS sequence"/>
</dbReference>
<organism evidence="2 3">
    <name type="scientific">Lentzea fradiae</name>
    <dbReference type="NCBI Taxonomy" id="200378"/>
    <lineage>
        <taxon>Bacteria</taxon>
        <taxon>Bacillati</taxon>
        <taxon>Actinomycetota</taxon>
        <taxon>Actinomycetes</taxon>
        <taxon>Pseudonocardiales</taxon>
        <taxon>Pseudonocardiaceae</taxon>
        <taxon>Lentzea</taxon>
    </lineage>
</organism>